<dbReference type="CDD" id="cd04724">
    <property type="entry name" value="Tryptophan_synthase_alpha"/>
    <property type="match status" value="1"/>
</dbReference>
<evidence type="ECO:0000256" key="7">
    <source>
        <dbReference type="ARBA" id="ARBA00023141"/>
    </source>
</evidence>
<accession>M1Q0S9</accession>
<dbReference type="SUPFAM" id="SSF51366">
    <property type="entry name" value="Ribulose-phoshate binding barrel"/>
    <property type="match status" value="1"/>
</dbReference>
<proteinExistence type="inferred from homology"/>
<dbReference type="HAMAP" id="MF_00131">
    <property type="entry name" value="Trp_synth_alpha"/>
    <property type="match status" value="1"/>
</dbReference>
<reference evidence="10" key="1">
    <citation type="journal article" date="2013" name="Syst. Appl. Microbiol.">
        <title>New insights into the archaeal diversity of a hypersaline microbial mat obtained by a metagenomic approach.</title>
        <authorList>
            <person name="Lopez-Lopez A."/>
            <person name="Richter M."/>
            <person name="Pena A."/>
            <person name="Tamames J."/>
            <person name="Rossello-Mora R."/>
        </authorList>
    </citation>
    <scope>NUCLEOTIDE SEQUENCE</scope>
</reference>
<keyword evidence="7" id="KW-0057">Aromatic amino acid biosynthesis</keyword>
<gene>
    <name evidence="10" type="ORF">FLSS-2_0003</name>
</gene>
<dbReference type="UniPathway" id="UPA00035">
    <property type="reaction ID" value="UER00044"/>
</dbReference>
<comment type="pathway">
    <text evidence="2">Amino-acid biosynthesis; L-tryptophan biosynthesis; L-tryptophan from chorismate: step 5/5.</text>
</comment>
<evidence type="ECO:0000313" key="10">
    <source>
        <dbReference type="EMBL" id="AGF92842.1"/>
    </source>
</evidence>
<dbReference type="FunFam" id="3.20.20.70:FF:000037">
    <property type="entry name" value="Tryptophan synthase alpha chain"/>
    <property type="match status" value="1"/>
</dbReference>
<sequence length="265" mass="28074">MNRLTRAINRAKEEDGGAFIAYTMAGDPDPNGFLDYVKAIADGGADVIELGVPFSDPVADGPTIQAAGNRALASTKELKDVFDLARRARRSVEVPLVLMSYYNPVMQFGETRFLERCSDLGIDGVILPDLPVSEAQGYGERARENSVATPFLATPSTDANRLRKITAAASGFLYLVARPGTTGGKEEVGNLTTKAIESTSPEVPDELPVCVGFGLSSPKAVNKVVRAGADGAIVGSAIVEKIADGKSPKDLRDFVSTLKQGTKLR</sequence>
<dbReference type="GO" id="GO:0004834">
    <property type="term" value="F:tryptophan synthase activity"/>
    <property type="evidence" value="ECO:0007669"/>
    <property type="project" value="UniProtKB-EC"/>
</dbReference>
<evidence type="ECO:0000256" key="1">
    <source>
        <dbReference type="ARBA" id="ARBA00003365"/>
    </source>
</evidence>
<dbReference type="Pfam" id="PF00290">
    <property type="entry name" value="Trp_syntA"/>
    <property type="match status" value="1"/>
</dbReference>
<dbReference type="Gene3D" id="3.20.20.70">
    <property type="entry name" value="Aldolase class I"/>
    <property type="match status" value="1"/>
</dbReference>
<dbReference type="InterPro" id="IPR002028">
    <property type="entry name" value="Trp_synthase_suA"/>
</dbReference>
<comment type="function">
    <text evidence="1">The alpha subunit is responsible for the aldol cleavage of indoleglycerol phosphate to indole and glyceraldehyde 3-phosphate.</text>
</comment>
<dbReference type="PROSITE" id="PS00167">
    <property type="entry name" value="TRP_SYNTHASE_ALPHA"/>
    <property type="match status" value="1"/>
</dbReference>
<dbReference type="PANTHER" id="PTHR43406:SF1">
    <property type="entry name" value="TRYPTOPHAN SYNTHASE ALPHA CHAIN, CHLOROPLASTIC"/>
    <property type="match status" value="1"/>
</dbReference>
<evidence type="ECO:0000256" key="4">
    <source>
        <dbReference type="ARBA" id="ARBA00012043"/>
    </source>
</evidence>
<evidence type="ECO:0000256" key="3">
    <source>
        <dbReference type="ARBA" id="ARBA00011270"/>
    </source>
</evidence>
<evidence type="ECO:0000256" key="9">
    <source>
        <dbReference type="ARBA" id="ARBA00049047"/>
    </source>
</evidence>
<evidence type="ECO:0000256" key="8">
    <source>
        <dbReference type="ARBA" id="ARBA00023239"/>
    </source>
</evidence>
<dbReference type="InterPro" id="IPR011060">
    <property type="entry name" value="RibuloseP-bd_barrel"/>
</dbReference>
<evidence type="ECO:0000256" key="5">
    <source>
        <dbReference type="ARBA" id="ARBA00022605"/>
    </source>
</evidence>
<dbReference type="EC" id="4.2.1.20" evidence="4"/>
<evidence type="ECO:0000256" key="2">
    <source>
        <dbReference type="ARBA" id="ARBA00004733"/>
    </source>
</evidence>
<keyword evidence="8" id="KW-0456">Lyase</keyword>
<evidence type="ECO:0000256" key="6">
    <source>
        <dbReference type="ARBA" id="ARBA00022822"/>
    </source>
</evidence>
<dbReference type="PANTHER" id="PTHR43406">
    <property type="entry name" value="TRYPTOPHAN SYNTHASE, ALPHA CHAIN"/>
    <property type="match status" value="1"/>
</dbReference>
<comment type="catalytic activity">
    <reaction evidence="9">
        <text>(1S,2R)-1-C-(indol-3-yl)glycerol 3-phosphate + L-serine = D-glyceraldehyde 3-phosphate + L-tryptophan + H2O</text>
        <dbReference type="Rhea" id="RHEA:10532"/>
        <dbReference type="ChEBI" id="CHEBI:15377"/>
        <dbReference type="ChEBI" id="CHEBI:33384"/>
        <dbReference type="ChEBI" id="CHEBI:57912"/>
        <dbReference type="ChEBI" id="CHEBI:58866"/>
        <dbReference type="ChEBI" id="CHEBI:59776"/>
        <dbReference type="EC" id="4.2.1.20"/>
    </reaction>
</comment>
<dbReference type="AlphaFoldDB" id="M1Q0S9"/>
<dbReference type="EMBL" id="JX684074">
    <property type="protein sequence ID" value="AGF92842.1"/>
    <property type="molecule type" value="Genomic_DNA"/>
</dbReference>
<organism evidence="10">
    <name type="scientific">uncultured organism</name>
    <dbReference type="NCBI Taxonomy" id="155900"/>
    <lineage>
        <taxon>unclassified sequences</taxon>
        <taxon>environmental samples</taxon>
    </lineage>
</organism>
<keyword evidence="6" id="KW-0822">Tryptophan biosynthesis</keyword>
<keyword evidence="5" id="KW-0028">Amino-acid biosynthesis</keyword>
<dbReference type="InterPro" id="IPR013785">
    <property type="entry name" value="Aldolase_TIM"/>
</dbReference>
<dbReference type="InterPro" id="IPR018204">
    <property type="entry name" value="Trp_synthase_alpha_AS"/>
</dbReference>
<name>M1Q0S9_9ZZZZ</name>
<protein>
    <recommendedName>
        <fullName evidence="4">tryptophan synthase</fullName>
        <ecNumber evidence="4">4.2.1.20</ecNumber>
    </recommendedName>
</protein>
<dbReference type="NCBIfam" id="TIGR00262">
    <property type="entry name" value="trpA"/>
    <property type="match status" value="1"/>
</dbReference>
<comment type="subunit">
    <text evidence="3">Tetramer of two alpha and two beta chains.</text>
</comment>